<dbReference type="EMBL" id="CP002281">
    <property type="protein sequence ID" value="ADO82078.1"/>
    <property type="molecule type" value="Genomic_DNA"/>
</dbReference>
<sequence length="214" mass="24954">MIKPRTNTSDNIYDTIKEEILSGELSFGDRIVEIDYSKKLNVSRTPLREAIKKLEIEGIVERLANGRVKIIDITPERIKEIFKIRIALENILLESISQNPEVISLLEENLILTEHYIKLKKWKETRKLFLEFNKIFYQKSELEFTIKILKQYDFILSKLRLSSLNSKERIISACEEHSLIVKYLKNSQLELAKAVNTTHLLSAETSLLNSIDFD</sequence>
<dbReference type="SMART" id="SM00345">
    <property type="entry name" value="HTH_GNTR"/>
    <property type="match status" value="1"/>
</dbReference>
<evidence type="ECO:0000259" key="4">
    <source>
        <dbReference type="PROSITE" id="PS50949"/>
    </source>
</evidence>
<dbReference type="Pfam" id="PF07729">
    <property type="entry name" value="FCD"/>
    <property type="match status" value="1"/>
</dbReference>
<organism evidence="5 6">
    <name type="scientific">Ilyobacter polytropus (strain ATCC 51220 / DSM 2926 / LMG 16218 / CuHBu1)</name>
    <dbReference type="NCBI Taxonomy" id="572544"/>
    <lineage>
        <taxon>Bacteria</taxon>
        <taxon>Fusobacteriati</taxon>
        <taxon>Fusobacteriota</taxon>
        <taxon>Fusobacteriia</taxon>
        <taxon>Fusobacteriales</taxon>
        <taxon>Fusobacteriaceae</taxon>
        <taxon>Ilyobacter</taxon>
    </lineage>
</organism>
<dbReference type="PANTHER" id="PTHR43537:SF24">
    <property type="entry name" value="GLUCONATE OPERON TRANSCRIPTIONAL REPRESSOR"/>
    <property type="match status" value="1"/>
</dbReference>
<dbReference type="OrthoDB" id="95728at2"/>
<dbReference type="Proteomes" id="UP000006875">
    <property type="component" value="Chromosome"/>
</dbReference>
<accession>E3HAS7</accession>
<reference evidence="5 6" key="1">
    <citation type="journal article" date="2010" name="Stand. Genomic Sci.">
        <title>Complete genome sequence of Ilyobacter polytropus type strain (CuHbu1).</title>
        <authorList>
            <person name="Sikorski J."/>
            <person name="Chertkov O."/>
            <person name="Lapidus A."/>
            <person name="Nolan M."/>
            <person name="Lucas S."/>
            <person name="Del Rio T.G."/>
            <person name="Tice H."/>
            <person name="Cheng J.F."/>
            <person name="Tapia R."/>
            <person name="Han C."/>
            <person name="Goodwin L."/>
            <person name="Pitluck S."/>
            <person name="Liolios K."/>
            <person name="Ivanova N."/>
            <person name="Mavromatis K."/>
            <person name="Mikhailova N."/>
            <person name="Pati A."/>
            <person name="Chen A."/>
            <person name="Palaniappan K."/>
            <person name="Land M."/>
            <person name="Hauser L."/>
            <person name="Chang Y.J."/>
            <person name="Jeffries C.D."/>
            <person name="Brambilla E."/>
            <person name="Yasawong M."/>
            <person name="Rohde M."/>
            <person name="Pukall R."/>
            <person name="Spring S."/>
            <person name="Goker M."/>
            <person name="Woyke T."/>
            <person name="Bristow J."/>
            <person name="Eisen J.A."/>
            <person name="Markowitz V."/>
            <person name="Hugenholtz P."/>
            <person name="Kyrpides N.C."/>
            <person name="Klenk H.P."/>
        </authorList>
    </citation>
    <scope>NUCLEOTIDE SEQUENCE [LARGE SCALE GENOMIC DNA]</scope>
    <source>
        <strain evidence="6">ATCC 51220 / DSM 2926 / LMG 16218 / CuHBu1</strain>
    </source>
</reference>
<dbReference type="GO" id="GO:0003677">
    <property type="term" value="F:DNA binding"/>
    <property type="evidence" value="ECO:0007669"/>
    <property type="project" value="UniProtKB-KW"/>
</dbReference>
<proteinExistence type="predicted"/>
<keyword evidence="6" id="KW-1185">Reference proteome</keyword>
<dbReference type="Gene3D" id="1.10.10.10">
    <property type="entry name" value="Winged helix-like DNA-binding domain superfamily/Winged helix DNA-binding domain"/>
    <property type="match status" value="1"/>
</dbReference>
<dbReference type="CDD" id="cd07377">
    <property type="entry name" value="WHTH_GntR"/>
    <property type="match status" value="1"/>
</dbReference>
<evidence type="ECO:0000256" key="1">
    <source>
        <dbReference type="ARBA" id="ARBA00023015"/>
    </source>
</evidence>
<dbReference type="eggNOG" id="COG1802">
    <property type="taxonomic scope" value="Bacteria"/>
</dbReference>
<dbReference type="InterPro" id="IPR000524">
    <property type="entry name" value="Tscrpt_reg_HTH_GntR"/>
</dbReference>
<gene>
    <name evidence="5" type="ordered locus">Ilyop_0289</name>
</gene>
<keyword evidence="2" id="KW-0238">DNA-binding</keyword>
<dbReference type="InterPro" id="IPR008920">
    <property type="entry name" value="TF_FadR/GntR_C"/>
</dbReference>
<dbReference type="PANTHER" id="PTHR43537">
    <property type="entry name" value="TRANSCRIPTIONAL REGULATOR, GNTR FAMILY"/>
    <property type="match status" value="1"/>
</dbReference>
<name>E3HAS7_ILYPC</name>
<dbReference type="AlphaFoldDB" id="E3HAS7"/>
<dbReference type="GO" id="GO:0003700">
    <property type="term" value="F:DNA-binding transcription factor activity"/>
    <property type="evidence" value="ECO:0007669"/>
    <property type="project" value="InterPro"/>
</dbReference>
<dbReference type="RefSeq" id="WP_013386749.1">
    <property type="nucleotide sequence ID" value="NC_014632.1"/>
</dbReference>
<dbReference type="STRING" id="572544.Ilyop_0289"/>
<dbReference type="InterPro" id="IPR011711">
    <property type="entry name" value="GntR_C"/>
</dbReference>
<keyword evidence="3" id="KW-0804">Transcription</keyword>
<protein>
    <submittedName>
        <fullName evidence="5">Transcriptional regulator, GntR family</fullName>
    </submittedName>
</protein>
<feature type="domain" description="HTH gntR-type" evidence="4">
    <location>
        <begin position="6"/>
        <end position="73"/>
    </location>
</feature>
<dbReference type="PROSITE" id="PS50949">
    <property type="entry name" value="HTH_GNTR"/>
    <property type="match status" value="1"/>
</dbReference>
<dbReference type="KEGG" id="ipo:Ilyop_0289"/>
<dbReference type="InterPro" id="IPR036388">
    <property type="entry name" value="WH-like_DNA-bd_sf"/>
</dbReference>
<evidence type="ECO:0000256" key="3">
    <source>
        <dbReference type="ARBA" id="ARBA00023163"/>
    </source>
</evidence>
<evidence type="ECO:0000256" key="2">
    <source>
        <dbReference type="ARBA" id="ARBA00023125"/>
    </source>
</evidence>
<dbReference type="Gene3D" id="1.20.120.530">
    <property type="entry name" value="GntR ligand-binding domain-like"/>
    <property type="match status" value="1"/>
</dbReference>
<dbReference type="Pfam" id="PF00392">
    <property type="entry name" value="GntR"/>
    <property type="match status" value="1"/>
</dbReference>
<keyword evidence="1" id="KW-0805">Transcription regulation</keyword>
<dbReference type="HOGENOM" id="CLU_017584_5_1_0"/>
<dbReference type="SUPFAM" id="SSF48008">
    <property type="entry name" value="GntR ligand-binding domain-like"/>
    <property type="match status" value="1"/>
</dbReference>
<dbReference type="InterPro" id="IPR036390">
    <property type="entry name" value="WH_DNA-bd_sf"/>
</dbReference>
<evidence type="ECO:0000313" key="5">
    <source>
        <dbReference type="EMBL" id="ADO82078.1"/>
    </source>
</evidence>
<dbReference type="SUPFAM" id="SSF46785">
    <property type="entry name" value="Winged helix' DNA-binding domain"/>
    <property type="match status" value="1"/>
</dbReference>
<evidence type="ECO:0000313" key="6">
    <source>
        <dbReference type="Proteomes" id="UP000006875"/>
    </source>
</evidence>